<dbReference type="InterPro" id="IPR015424">
    <property type="entry name" value="PyrdxlP-dep_Trfase"/>
</dbReference>
<reference evidence="8" key="1">
    <citation type="submission" date="2017-02" db="EMBL/GenBank/DDBJ databases">
        <authorList>
            <person name="Varghese N."/>
            <person name="Submissions S."/>
        </authorList>
    </citation>
    <scope>NUCLEOTIDE SEQUENCE [LARGE SCALE GENOMIC DNA]</scope>
    <source>
        <strain evidence="8">ATCC 27094</strain>
    </source>
</reference>
<evidence type="ECO:0000256" key="1">
    <source>
        <dbReference type="ARBA" id="ARBA00001933"/>
    </source>
</evidence>
<dbReference type="PANTHER" id="PTHR43797">
    <property type="entry name" value="HOMOCYSTEINE/CYSTEINE SYNTHASE"/>
    <property type="match status" value="1"/>
</dbReference>
<dbReference type="GO" id="GO:0003961">
    <property type="term" value="F:O-acetylhomoserine aminocarboxypropyltransferase activity"/>
    <property type="evidence" value="ECO:0007669"/>
    <property type="project" value="TreeGrafter"/>
</dbReference>
<evidence type="ECO:0000313" key="8">
    <source>
        <dbReference type="Proteomes" id="UP000190092"/>
    </source>
</evidence>
<dbReference type="InterPro" id="IPR000277">
    <property type="entry name" value="Cys/Met-Metab_PyrdxlP-dep_enz"/>
</dbReference>
<dbReference type="InterPro" id="IPR006235">
    <property type="entry name" value="OAc-hSer/O-AcSer_sulfhydrylase"/>
</dbReference>
<dbReference type="GO" id="GO:0005737">
    <property type="term" value="C:cytoplasm"/>
    <property type="evidence" value="ECO:0007669"/>
    <property type="project" value="TreeGrafter"/>
</dbReference>
<organism evidence="7 8">
    <name type="scientific">Enhydrobacter aerosaccus</name>
    <dbReference type="NCBI Taxonomy" id="225324"/>
    <lineage>
        <taxon>Bacteria</taxon>
        <taxon>Pseudomonadati</taxon>
        <taxon>Pseudomonadota</taxon>
        <taxon>Alphaproteobacteria</taxon>
        <taxon>Hyphomicrobiales</taxon>
        <taxon>Enhydrobacter</taxon>
    </lineage>
</organism>
<dbReference type="AlphaFoldDB" id="A0A1T4SS64"/>
<proteinExistence type="inferred from homology"/>
<protein>
    <submittedName>
        <fullName evidence="7">O-acetylhomoserine (Thiol)-lyase</fullName>
    </submittedName>
</protein>
<comment type="cofactor">
    <cofactor evidence="1 6">
        <name>pyridoxal 5'-phosphate</name>
        <dbReference type="ChEBI" id="CHEBI:597326"/>
    </cofactor>
</comment>
<dbReference type="GO" id="GO:0019346">
    <property type="term" value="P:transsulfuration"/>
    <property type="evidence" value="ECO:0007669"/>
    <property type="project" value="InterPro"/>
</dbReference>
<keyword evidence="4 5" id="KW-0663">Pyridoxal phosphate</keyword>
<evidence type="ECO:0000256" key="3">
    <source>
        <dbReference type="ARBA" id="ARBA00022679"/>
    </source>
</evidence>
<dbReference type="GO" id="GO:0006535">
    <property type="term" value="P:cysteine biosynthetic process from serine"/>
    <property type="evidence" value="ECO:0007669"/>
    <property type="project" value="TreeGrafter"/>
</dbReference>
<keyword evidence="7" id="KW-0456">Lyase</keyword>
<dbReference type="EMBL" id="FUWJ01000009">
    <property type="protein sequence ID" value="SKA30972.1"/>
    <property type="molecule type" value="Genomic_DNA"/>
</dbReference>
<evidence type="ECO:0000256" key="2">
    <source>
        <dbReference type="ARBA" id="ARBA00009077"/>
    </source>
</evidence>
<sequence length="421" mass="45052">MNSDERGAASLETVLLHLDRRRDADGAVHAPVHPSVPYGHPDTEALIAVFQQSRPGFTYARQTNPTNAALEAKVSLLEGARDSVVFATGMGAISATFFSLLAQGSHVVCSRHVFGNTSSLLRSFERFGVAVDFVDATSAGTVEAALRPATRLVFVETIANPGTEVADLEGIGALCRERGVLFVVDNSLTTPALVQPGRFGAGLVVNSLTKGFGGHGAAMGGAISDTGCHDWAHDPGVDPLYRTGDPAKFGLTQIRRKGVRDCGASLRAEDAHRLAVGAETLHLRVERASANALALARWLERRPEVASVRYPGLESHPQHERARRLFGNRFGQLLSFSFRPDHAFAPRLDRLRQVVLATHLWDARTLAIPVAHTIFAELGEVGRKAAGIDDGLIRLSIGLENPEDLIADFAQAFDAAAEALA</sequence>
<dbReference type="Pfam" id="PF01053">
    <property type="entry name" value="Cys_Met_Meta_PP"/>
    <property type="match status" value="1"/>
</dbReference>
<evidence type="ECO:0000256" key="4">
    <source>
        <dbReference type="ARBA" id="ARBA00022898"/>
    </source>
</evidence>
<dbReference type="PIRSF" id="PIRSF001434">
    <property type="entry name" value="CGS"/>
    <property type="match status" value="1"/>
</dbReference>
<comment type="similarity">
    <text evidence="2 6">Belongs to the trans-sulfuration enzymes family.</text>
</comment>
<dbReference type="Proteomes" id="UP000190092">
    <property type="component" value="Unassembled WGS sequence"/>
</dbReference>
<evidence type="ECO:0000313" key="7">
    <source>
        <dbReference type="EMBL" id="SKA30972.1"/>
    </source>
</evidence>
<dbReference type="Gene3D" id="3.40.640.10">
    <property type="entry name" value="Type I PLP-dependent aspartate aminotransferase-like (Major domain)"/>
    <property type="match status" value="1"/>
</dbReference>
<dbReference type="PANTHER" id="PTHR43797:SF2">
    <property type="entry name" value="HOMOCYSTEINE_CYSTEINE SYNTHASE"/>
    <property type="match status" value="1"/>
</dbReference>
<keyword evidence="3" id="KW-0808">Transferase</keyword>
<dbReference type="GO" id="GO:0004124">
    <property type="term" value="F:cysteine synthase activity"/>
    <property type="evidence" value="ECO:0007669"/>
    <property type="project" value="TreeGrafter"/>
</dbReference>
<gene>
    <name evidence="7" type="ORF">SAMN02745126_05062</name>
</gene>
<accession>A0A1T4SS64</accession>
<evidence type="ECO:0000256" key="5">
    <source>
        <dbReference type="PIRSR" id="PIRSR001434-2"/>
    </source>
</evidence>
<dbReference type="InterPro" id="IPR015422">
    <property type="entry name" value="PyrdxlP-dep_Trfase_small"/>
</dbReference>
<dbReference type="RefSeq" id="WP_085936809.1">
    <property type="nucleotide sequence ID" value="NZ_FUWJ01000009.1"/>
</dbReference>
<dbReference type="Gene3D" id="3.90.1150.10">
    <property type="entry name" value="Aspartate Aminotransferase, domain 1"/>
    <property type="match status" value="1"/>
</dbReference>
<dbReference type="STRING" id="225324.SAMN02745126_05062"/>
<feature type="modified residue" description="N6-(pyridoxal phosphate)lysine" evidence="5">
    <location>
        <position position="210"/>
    </location>
</feature>
<dbReference type="SUPFAM" id="SSF53383">
    <property type="entry name" value="PLP-dependent transferases"/>
    <property type="match status" value="1"/>
</dbReference>
<dbReference type="InterPro" id="IPR015421">
    <property type="entry name" value="PyrdxlP-dep_Trfase_major"/>
</dbReference>
<evidence type="ECO:0000256" key="6">
    <source>
        <dbReference type="RuleBase" id="RU362118"/>
    </source>
</evidence>
<dbReference type="GO" id="GO:0030170">
    <property type="term" value="F:pyridoxal phosphate binding"/>
    <property type="evidence" value="ECO:0007669"/>
    <property type="project" value="InterPro"/>
</dbReference>
<dbReference type="GO" id="GO:0016829">
    <property type="term" value="F:lyase activity"/>
    <property type="evidence" value="ECO:0007669"/>
    <property type="project" value="UniProtKB-KW"/>
</dbReference>
<dbReference type="FunFam" id="3.40.640.10:FF:000046">
    <property type="entry name" value="Cystathionine gamma-lyase"/>
    <property type="match status" value="1"/>
</dbReference>
<dbReference type="GO" id="GO:0071269">
    <property type="term" value="P:L-homocysteine biosynthetic process"/>
    <property type="evidence" value="ECO:0007669"/>
    <property type="project" value="TreeGrafter"/>
</dbReference>
<keyword evidence="8" id="KW-1185">Reference proteome</keyword>
<name>A0A1T4SS64_9HYPH</name>
<dbReference type="OrthoDB" id="9790858at2"/>